<organism evidence="4 5">
    <name type="scientific">Peronospora destructor</name>
    <dbReference type="NCBI Taxonomy" id="86335"/>
    <lineage>
        <taxon>Eukaryota</taxon>
        <taxon>Sar</taxon>
        <taxon>Stramenopiles</taxon>
        <taxon>Oomycota</taxon>
        <taxon>Peronosporomycetes</taxon>
        <taxon>Peronosporales</taxon>
        <taxon>Peronosporaceae</taxon>
        <taxon>Peronospora</taxon>
    </lineage>
</organism>
<dbReference type="CDD" id="cd00143">
    <property type="entry name" value="PP2Cc"/>
    <property type="match status" value="1"/>
</dbReference>
<feature type="domain" description="PH" evidence="2">
    <location>
        <begin position="121"/>
        <end position="224"/>
    </location>
</feature>
<dbReference type="SMART" id="SM00233">
    <property type="entry name" value="PH"/>
    <property type="match status" value="1"/>
</dbReference>
<feature type="compositionally biased region" description="Polar residues" evidence="1">
    <location>
        <begin position="14"/>
        <end position="30"/>
    </location>
</feature>
<dbReference type="InterPro" id="IPR001932">
    <property type="entry name" value="PPM-type_phosphatase-like_dom"/>
</dbReference>
<comment type="caution">
    <text evidence="4">The sequence shown here is derived from an EMBL/GenBank/DDBJ whole genome shotgun (WGS) entry which is preliminary data.</text>
</comment>
<dbReference type="GO" id="GO:0004722">
    <property type="term" value="F:protein serine/threonine phosphatase activity"/>
    <property type="evidence" value="ECO:0007669"/>
    <property type="project" value="InterPro"/>
</dbReference>
<gene>
    <name evidence="4" type="ORF">PDE001_LOCUS4603</name>
</gene>
<protein>
    <recommendedName>
        <fullName evidence="6">PPM-type phosphatase domain-containing protein</fullName>
    </recommendedName>
</protein>
<dbReference type="PANTHER" id="PTHR47992">
    <property type="entry name" value="PROTEIN PHOSPHATASE"/>
    <property type="match status" value="1"/>
</dbReference>
<dbReference type="AlphaFoldDB" id="A0AAV0U1Y9"/>
<dbReference type="InterPro" id="IPR036457">
    <property type="entry name" value="PPM-type-like_dom_sf"/>
</dbReference>
<evidence type="ECO:0000313" key="5">
    <source>
        <dbReference type="Proteomes" id="UP001162029"/>
    </source>
</evidence>
<evidence type="ECO:0000256" key="1">
    <source>
        <dbReference type="SAM" id="MobiDB-lite"/>
    </source>
</evidence>
<dbReference type="InterPro" id="IPR001849">
    <property type="entry name" value="PH_domain"/>
</dbReference>
<dbReference type="SUPFAM" id="SSF50729">
    <property type="entry name" value="PH domain-like"/>
    <property type="match status" value="1"/>
</dbReference>
<evidence type="ECO:0000313" key="4">
    <source>
        <dbReference type="EMBL" id="CAI5730754.1"/>
    </source>
</evidence>
<accession>A0AAV0U1Y9</accession>
<dbReference type="SUPFAM" id="SSF81606">
    <property type="entry name" value="PP2C-like"/>
    <property type="match status" value="1"/>
</dbReference>
<feature type="region of interest" description="Disordered" evidence="1">
    <location>
        <begin position="351"/>
        <end position="371"/>
    </location>
</feature>
<reference evidence="4" key="1">
    <citation type="submission" date="2022-12" db="EMBL/GenBank/DDBJ databases">
        <authorList>
            <person name="Webb A."/>
        </authorList>
    </citation>
    <scope>NUCLEOTIDE SEQUENCE</scope>
    <source>
        <strain evidence="4">Pd1</strain>
    </source>
</reference>
<dbReference type="Pfam" id="PF00481">
    <property type="entry name" value="PP2C"/>
    <property type="match status" value="1"/>
</dbReference>
<dbReference type="InterPro" id="IPR011993">
    <property type="entry name" value="PH-like_dom_sf"/>
</dbReference>
<dbReference type="PROSITE" id="PS50003">
    <property type="entry name" value="PH_DOMAIN"/>
    <property type="match status" value="1"/>
</dbReference>
<dbReference type="PROSITE" id="PS51746">
    <property type="entry name" value="PPM_2"/>
    <property type="match status" value="1"/>
</dbReference>
<dbReference type="EMBL" id="CANTFM010000840">
    <property type="protein sequence ID" value="CAI5730754.1"/>
    <property type="molecule type" value="Genomic_DNA"/>
</dbReference>
<dbReference type="Pfam" id="PF00169">
    <property type="entry name" value="PH"/>
    <property type="match status" value="1"/>
</dbReference>
<name>A0AAV0U1Y9_9STRA</name>
<proteinExistence type="predicted"/>
<dbReference type="Gene3D" id="3.60.40.10">
    <property type="entry name" value="PPM-type phosphatase domain"/>
    <property type="match status" value="1"/>
</dbReference>
<dbReference type="InterPro" id="IPR015655">
    <property type="entry name" value="PP2C"/>
</dbReference>
<feature type="region of interest" description="Disordered" evidence="1">
    <location>
        <begin position="1"/>
        <end position="60"/>
    </location>
</feature>
<dbReference type="SMART" id="SM00332">
    <property type="entry name" value="PP2Cc"/>
    <property type="match status" value="1"/>
</dbReference>
<keyword evidence="5" id="KW-1185">Reference proteome</keyword>
<feature type="domain" description="PPM-type phosphatase" evidence="3">
    <location>
        <begin position="455"/>
        <end position="764"/>
    </location>
</feature>
<dbReference type="Proteomes" id="UP001162029">
    <property type="component" value="Unassembled WGS sequence"/>
</dbReference>
<evidence type="ECO:0008006" key="6">
    <source>
        <dbReference type="Google" id="ProtNLM"/>
    </source>
</evidence>
<dbReference type="Gene3D" id="2.30.29.30">
    <property type="entry name" value="Pleckstrin-homology domain (PH domain)/Phosphotyrosine-binding domain (PTB)"/>
    <property type="match status" value="1"/>
</dbReference>
<sequence>MANLRHFLHHDARPSTSWQAHDQESETTFHASPATHAHRGRAETAPTPQRREETGYALPVPNARISSFSRHFSDRAGGLSSSSSSSSSYDGDDLDLAGSVITSTSFFRPRTMDGYTRYLEAAFMDGYLEKQSSEDPKLWKKRWFVMQDSKLFYYKSQSDVTEQKPTDETCCGVISMENIDSVTTAKDFGVAAFQIRMESRRYVLRAESKDRMHEWLFNFQKSIASIVSALSRTQAECRPNRLCNSLSRRPPLMIYIVTARVVSFYASTSFSDESAGGEGSSSSRTSPRQCISPLAFGGFGPRSPLMFALDPVDDVPEHQMGRSSYVESKEESTDHDALLHLGGRREDGESKIIDTTTEPPPMAPSSSPVASGKYIPRYLRNRSAAEPITPPSLPVGLSPPPEPAHVPTASRWVPRHQREGFAEMQPIESFSINSRDSFHETFNEDSSSYSAGDDVHGVTSLLGVRSAMEDVCCCIPDLNAQLKYDQPHQQRQSFYALFDGHSGVRAATFSNQRLVPYLTSHESFMADTRLAFEECFARIDKEFLQKAEEESLDDGTTVAVVLIRGNRLITANIGDSRAVVSIRGQALDIIEEQTPGRADERKRIENQGGWVNEERELQLSKLHSMDLRDPEIQQKAERVVKWVTIYRVNGELAVSRAIGDCDYKGKALSKYEYWAFPEGHDRAFHGDLVISVPECQEIEITPEFDFLILACDGLWDTIRSKEAVKFVADRLNEGYSATQASQSLANLAIRSGSSDNVSVVIVLLNTEQAPNSIETFSRQ</sequence>
<evidence type="ECO:0000259" key="2">
    <source>
        <dbReference type="PROSITE" id="PS50003"/>
    </source>
</evidence>
<evidence type="ECO:0000259" key="3">
    <source>
        <dbReference type="PROSITE" id="PS51746"/>
    </source>
</evidence>